<organism evidence="1 2">
    <name type="scientific">Peronosclerospora sorghi</name>
    <dbReference type="NCBI Taxonomy" id="230839"/>
    <lineage>
        <taxon>Eukaryota</taxon>
        <taxon>Sar</taxon>
        <taxon>Stramenopiles</taxon>
        <taxon>Oomycota</taxon>
        <taxon>Peronosporomycetes</taxon>
        <taxon>Peronosporales</taxon>
        <taxon>Peronosporaceae</taxon>
        <taxon>Peronosclerospora</taxon>
    </lineage>
</organism>
<dbReference type="Proteomes" id="UP001163321">
    <property type="component" value="Chromosome 8"/>
</dbReference>
<reference evidence="1 2" key="1">
    <citation type="journal article" date="2022" name="bioRxiv">
        <title>The genome of the oomycete Peronosclerospora sorghi, a cosmopolitan pathogen of maize and sorghum, is inflated with dispersed pseudogenes.</title>
        <authorList>
            <person name="Fletcher K."/>
            <person name="Martin F."/>
            <person name="Isakeit T."/>
            <person name="Cavanaugh K."/>
            <person name="Magill C."/>
            <person name="Michelmore R."/>
        </authorList>
    </citation>
    <scope>NUCLEOTIDE SEQUENCE [LARGE SCALE GENOMIC DNA]</scope>
    <source>
        <strain evidence="1">P6</strain>
    </source>
</reference>
<accession>A0ACC0VP60</accession>
<comment type="caution">
    <text evidence="1">The sequence shown here is derived from an EMBL/GenBank/DDBJ whole genome shotgun (WGS) entry which is preliminary data.</text>
</comment>
<name>A0ACC0VP60_9STRA</name>
<evidence type="ECO:0000313" key="2">
    <source>
        <dbReference type="Proteomes" id="UP001163321"/>
    </source>
</evidence>
<evidence type="ECO:0000313" key="1">
    <source>
        <dbReference type="EMBL" id="KAI9907871.1"/>
    </source>
</evidence>
<gene>
    <name evidence="1" type="ORF">PsorP6_004494</name>
</gene>
<proteinExistence type="predicted"/>
<sequence length="144" mass="16168">MKIIPPTTLLSSRSIDADYPVSGKNRQETNGNESPLPELPDDDLMHVLSHDKSSDSDVDVDWSRRSLISPLHEESPKPSPLKKKILIFSNAEAKRQAQAAKMPVKQHVKSDDAEVESEPAPSSPLPTPKKRLKRERTLRWTVKD</sequence>
<dbReference type="EMBL" id="CM047587">
    <property type="protein sequence ID" value="KAI9907871.1"/>
    <property type="molecule type" value="Genomic_DNA"/>
</dbReference>
<protein>
    <submittedName>
        <fullName evidence="1">Uncharacterized protein</fullName>
    </submittedName>
</protein>
<keyword evidence="2" id="KW-1185">Reference proteome</keyword>